<evidence type="ECO:0000256" key="4">
    <source>
        <dbReference type="ARBA" id="ARBA00022679"/>
    </source>
</evidence>
<dbReference type="CDD" id="cd00082">
    <property type="entry name" value="HisKA"/>
    <property type="match status" value="1"/>
</dbReference>
<sequence>MNHEENVFYKMIYEVSDYAIIMMDANGTIMNWNVGAQRIKGYLSEEVIGSSFKRFYTEKDKIEQKPDQLLATATQEGSARDEGWRVKKDGSLFWANVLITAIHGADGRITGFSKVTRDLTERKNAELAVIEHAKELEKKNKELEQFAYIASHDLQEPLRTITCLNEMLRDTLYEKIDPQTTQMMDYILEATQRMRQLIHGLLDYSRIGKESDLVEVNCAQLIQQIKMDLKILIEDTGTYIEFESLPTIWGYELELRQMFTNLITNGIKFRKPGQSPVVKISASEKNGKWTFSVNDNGIGIPQAFHDKIFVIFQRLHSRETYEGTGIGLAHCHKIAQLHKGDIWVDSEEGKGSTFHFSVDTHKLKSA</sequence>
<dbReference type="Gene3D" id="3.30.450.20">
    <property type="entry name" value="PAS domain"/>
    <property type="match status" value="1"/>
</dbReference>
<dbReference type="InterPro" id="IPR000014">
    <property type="entry name" value="PAS"/>
</dbReference>
<dbReference type="EMBL" id="SBKN01000007">
    <property type="protein sequence ID" value="RXR21668.1"/>
    <property type="molecule type" value="Genomic_DNA"/>
</dbReference>
<dbReference type="SUPFAM" id="SSF47384">
    <property type="entry name" value="Homodimeric domain of signal transducing histidine kinase"/>
    <property type="match status" value="1"/>
</dbReference>
<evidence type="ECO:0000313" key="10">
    <source>
        <dbReference type="Proteomes" id="UP000289857"/>
    </source>
</evidence>
<keyword evidence="3" id="KW-0597">Phosphoprotein</keyword>
<dbReference type="InterPro" id="IPR036097">
    <property type="entry name" value="HisK_dim/P_sf"/>
</dbReference>
<dbReference type="EC" id="2.7.13.3" evidence="2"/>
<dbReference type="InterPro" id="IPR013767">
    <property type="entry name" value="PAS_fold"/>
</dbReference>
<dbReference type="InterPro" id="IPR000700">
    <property type="entry name" value="PAS-assoc_C"/>
</dbReference>
<dbReference type="GO" id="GO:0000155">
    <property type="term" value="F:phosphorelay sensor kinase activity"/>
    <property type="evidence" value="ECO:0007669"/>
    <property type="project" value="InterPro"/>
</dbReference>
<dbReference type="PRINTS" id="PR00344">
    <property type="entry name" value="BCTRLSENSOR"/>
</dbReference>
<dbReference type="InterPro" id="IPR003661">
    <property type="entry name" value="HisK_dim/P_dom"/>
</dbReference>
<keyword evidence="5" id="KW-0418">Kinase</keyword>
<dbReference type="PROSITE" id="PS50109">
    <property type="entry name" value="HIS_KIN"/>
    <property type="match status" value="1"/>
</dbReference>
<evidence type="ECO:0000256" key="2">
    <source>
        <dbReference type="ARBA" id="ARBA00012438"/>
    </source>
</evidence>
<dbReference type="Gene3D" id="1.10.287.130">
    <property type="match status" value="1"/>
</dbReference>
<evidence type="ECO:0000256" key="3">
    <source>
        <dbReference type="ARBA" id="ARBA00022553"/>
    </source>
</evidence>
<dbReference type="Gene3D" id="3.30.565.10">
    <property type="entry name" value="Histidine kinase-like ATPase, C-terminal domain"/>
    <property type="match status" value="1"/>
</dbReference>
<keyword evidence="4" id="KW-0808">Transferase</keyword>
<reference evidence="10" key="1">
    <citation type="submission" date="2019-01" db="EMBL/GenBank/DDBJ databases">
        <title>Cytophagaceae bacterium strain CAR-16.</title>
        <authorList>
            <person name="Chen W.-M."/>
        </authorList>
    </citation>
    <scope>NUCLEOTIDE SEQUENCE [LARGE SCALE GENOMIC DNA]</scope>
    <source>
        <strain evidence="10">WWJ-16</strain>
    </source>
</reference>
<dbReference type="InterPro" id="IPR003594">
    <property type="entry name" value="HATPase_dom"/>
</dbReference>
<dbReference type="InterPro" id="IPR036890">
    <property type="entry name" value="HATPase_C_sf"/>
</dbReference>
<dbReference type="InterPro" id="IPR052162">
    <property type="entry name" value="Sensor_kinase/Photoreceptor"/>
</dbReference>
<comment type="caution">
    <text evidence="9">The sequence shown here is derived from an EMBL/GenBank/DDBJ whole genome shotgun (WGS) entry which is preliminary data.</text>
</comment>
<feature type="domain" description="Histidine kinase" evidence="6">
    <location>
        <begin position="149"/>
        <end position="362"/>
    </location>
</feature>
<name>A0A4Q1KAF8_9FLAO</name>
<organism evidence="9 10">
    <name type="scientific">Flavobacterium stagni</name>
    <dbReference type="NCBI Taxonomy" id="2506421"/>
    <lineage>
        <taxon>Bacteria</taxon>
        <taxon>Pseudomonadati</taxon>
        <taxon>Bacteroidota</taxon>
        <taxon>Flavobacteriia</taxon>
        <taxon>Flavobacteriales</taxon>
        <taxon>Flavobacteriaceae</taxon>
        <taxon>Flavobacterium</taxon>
    </lineage>
</organism>
<keyword evidence="10" id="KW-1185">Reference proteome</keyword>
<dbReference type="GO" id="GO:0006355">
    <property type="term" value="P:regulation of DNA-templated transcription"/>
    <property type="evidence" value="ECO:0007669"/>
    <property type="project" value="InterPro"/>
</dbReference>
<dbReference type="Proteomes" id="UP000289857">
    <property type="component" value="Unassembled WGS sequence"/>
</dbReference>
<evidence type="ECO:0000259" key="8">
    <source>
        <dbReference type="PROSITE" id="PS50113"/>
    </source>
</evidence>
<feature type="domain" description="PAS" evidence="7">
    <location>
        <begin position="5"/>
        <end position="61"/>
    </location>
</feature>
<dbReference type="Pfam" id="PF02518">
    <property type="entry name" value="HATPase_c"/>
    <property type="match status" value="1"/>
</dbReference>
<dbReference type="Pfam" id="PF00512">
    <property type="entry name" value="HisKA"/>
    <property type="match status" value="1"/>
</dbReference>
<protein>
    <recommendedName>
        <fullName evidence="2">histidine kinase</fullName>
        <ecNumber evidence="2">2.7.13.3</ecNumber>
    </recommendedName>
</protein>
<dbReference type="PROSITE" id="PS50112">
    <property type="entry name" value="PAS"/>
    <property type="match status" value="1"/>
</dbReference>
<dbReference type="OrthoDB" id="9781208at2"/>
<accession>A0A4Q1KAF8</accession>
<evidence type="ECO:0000256" key="1">
    <source>
        <dbReference type="ARBA" id="ARBA00000085"/>
    </source>
</evidence>
<dbReference type="RefSeq" id="WP_129462128.1">
    <property type="nucleotide sequence ID" value="NZ_SBKN01000007.1"/>
</dbReference>
<feature type="domain" description="PAC" evidence="8">
    <location>
        <begin position="79"/>
        <end position="131"/>
    </location>
</feature>
<dbReference type="SUPFAM" id="SSF55785">
    <property type="entry name" value="PYP-like sensor domain (PAS domain)"/>
    <property type="match status" value="1"/>
</dbReference>
<dbReference type="AlphaFoldDB" id="A0A4Q1KAF8"/>
<comment type="catalytic activity">
    <reaction evidence="1">
        <text>ATP + protein L-histidine = ADP + protein N-phospho-L-histidine.</text>
        <dbReference type="EC" id="2.7.13.3"/>
    </reaction>
</comment>
<dbReference type="PROSITE" id="PS50113">
    <property type="entry name" value="PAC"/>
    <property type="match status" value="1"/>
</dbReference>
<gene>
    <name evidence="9" type="ORF">EQG61_11700</name>
</gene>
<dbReference type="SMART" id="SM00388">
    <property type="entry name" value="HisKA"/>
    <property type="match status" value="1"/>
</dbReference>
<dbReference type="Pfam" id="PF00989">
    <property type="entry name" value="PAS"/>
    <property type="match status" value="1"/>
</dbReference>
<dbReference type="PANTHER" id="PTHR43304:SF1">
    <property type="entry name" value="PAC DOMAIN-CONTAINING PROTEIN"/>
    <property type="match status" value="1"/>
</dbReference>
<evidence type="ECO:0000259" key="6">
    <source>
        <dbReference type="PROSITE" id="PS50109"/>
    </source>
</evidence>
<proteinExistence type="predicted"/>
<dbReference type="CDD" id="cd00130">
    <property type="entry name" value="PAS"/>
    <property type="match status" value="1"/>
</dbReference>
<evidence type="ECO:0000313" key="9">
    <source>
        <dbReference type="EMBL" id="RXR21668.1"/>
    </source>
</evidence>
<evidence type="ECO:0000259" key="7">
    <source>
        <dbReference type="PROSITE" id="PS50112"/>
    </source>
</evidence>
<dbReference type="SMART" id="SM00387">
    <property type="entry name" value="HATPase_c"/>
    <property type="match status" value="1"/>
</dbReference>
<dbReference type="InterPro" id="IPR005467">
    <property type="entry name" value="His_kinase_dom"/>
</dbReference>
<dbReference type="PANTHER" id="PTHR43304">
    <property type="entry name" value="PHYTOCHROME-LIKE PROTEIN CPH1"/>
    <property type="match status" value="1"/>
</dbReference>
<evidence type="ECO:0000256" key="5">
    <source>
        <dbReference type="ARBA" id="ARBA00022777"/>
    </source>
</evidence>
<dbReference type="InterPro" id="IPR004358">
    <property type="entry name" value="Sig_transdc_His_kin-like_C"/>
</dbReference>
<dbReference type="SUPFAM" id="SSF55874">
    <property type="entry name" value="ATPase domain of HSP90 chaperone/DNA topoisomerase II/histidine kinase"/>
    <property type="match status" value="1"/>
</dbReference>
<dbReference type="InterPro" id="IPR035965">
    <property type="entry name" value="PAS-like_dom_sf"/>
</dbReference>
<dbReference type="NCBIfam" id="TIGR00229">
    <property type="entry name" value="sensory_box"/>
    <property type="match status" value="1"/>
</dbReference>
<dbReference type="FunFam" id="3.30.565.10:FF:000006">
    <property type="entry name" value="Sensor histidine kinase WalK"/>
    <property type="match status" value="1"/>
</dbReference>